<proteinExistence type="predicted"/>
<dbReference type="PANTHER" id="PTHR22106">
    <property type="entry name" value="COILED-COIL DOMAIN-CONTAINING PROTEIN 78"/>
    <property type="match status" value="1"/>
</dbReference>
<feature type="non-terminal residue" evidence="1">
    <location>
        <position position="57"/>
    </location>
</feature>
<dbReference type="AlphaFoldDB" id="A0A2J8J8A3"/>
<dbReference type="Proteomes" id="UP000236370">
    <property type="component" value="Unassembled WGS sequence"/>
</dbReference>
<sequence length="57" mass="6422">MNPENEQHRLGSGLQGEVKRVLERQEAWQQALVTRVATLGRQLQGAREEARAAGQRL</sequence>
<dbReference type="EMBL" id="NBAG03000504">
    <property type="protein sequence ID" value="PNI19000.1"/>
    <property type="molecule type" value="Genomic_DNA"/>
</dbReference>
<evidence type="ECO:0000313" key="1">
    <source>
        <dbReference type="EMBL" id="PNI19000.1"/>
    </source>
</evidence>
<protein>
    <submittedName>
        <fullName evidence="1">CCDC78 isoform 4</fullName>
    </submittedName>
</protein>
<dbReference type="InterPro" id="IPR039873">
    <property type="entry name" value="CCDC78"/>
</dbReference>
<name>A0A2J8J8A3_PANTR</name>
<evidence type="ECO:0000313" key="2">
    <source>
        <dbReference type="Proteomes" id="UP000236370"/>
    </source>
</evidence>
<reference evidence="1 2" key="1">
    <citation type="submission" date="2017-12" db="EMBL/GenBank/DDBJ databases">
        <title>High-resolution comparative analysis of great ape genomes.</title>
        <authorList>
            <person name="Pollen A."/>
            <person name="Hastie A."/>
            <person name="Hormozdiari F."/>
            <person name="Dougherty M."/>
            <person name="Liu R."/>
            <person name="Chaisson M."/>
            <person name="Hoppe E."/>
            <person name="Hill C."/>
            <person name="Pang A."/>
            <person name="Hillier L."/>
            <person name="Baker C."/>
            <person name="Armstrong J."/>
            <person name="Shendure J."/>
            <person name="Paten B."/>
            <person name="Wilson R."/>
            <person name="Chao H."/>
            <person name="Schneider V."/>
            <person name="Ventura M."/>
            <person name="Kronenberg Z."/>
            <person name="Murali S."/>
            <person name="Gordon D."/>
            <person name="Cantsilieris S."/>
            <person name="Munson K."/>
            <person name="Nelson B."/>
            <person name="Raja A."/>
            <person name="Underwood J."/>
            <person name="Diekhans M."/>
            <person name="Fiddes I."/>
            <person name="Haussler D."/>
            <person name="Eichler E."/>
        </authorList>
    </citation>
    <scope>NUCLEOTIDE SEQUENCE [LARGE SCALE GENOMIC DNA]</scope>
    <source>
        <strain evidence="1">Yerkes chimp pedigree #C0471</strain>
    </source>
</reference>
<accession>A0A2J8J8A3</accession>
<gene>
    <name evidence="1" type="ORF">CK820_G0049938</name>
</gene>
<organism evidence="1 2">
    <name type="scientific">Pan troglodytes</name>
    <name type="common">Chimpanzee</name>
    <dbReference type="NCBI Taxonomy" id="9598"/>
    <lineage>
        <taxon>Eukaryota</taxon>
        <taxon>Metazoa</taxon>
        <taxon>Chordata</taxon>
        <taxon>Craniata</taxon>
        <taxon>Vertebrata</taxon>
        <taxon>Euteleostomi</taxon>
        <taxon>Mammalia</taxon>
        <taxon>Eutheria</taxon>
        <taxon>Euarchontoglires</taxon>
        <taxon>Primates</taxon>
        <taxon>Haplorrhini</taxon>
        <taxon>Catarrhini</taxon>
        <taxon>Hominidae</taxon>
        <taxon>Pan</taxon>
    </lineage>
</organism>
<dbReference type="PANTHER" id="PTHR22106:SF5">
    <property type="entry name" value="COILED-COIL DOMAIN-CONTAINING PROTEIN 78"/>
    <property type="match status" value="1"/>
</dbReference>
<comment type="caution">
    <text evidence="1">The sequence shown here is derived from an EMBL/GenBank/DDBJ whole genome shotgun (WGS) entry which is preliminary data.</text>
</comment>